<organism evidence="2 3">
    <name type="scientific">Actinoplanes regularis</name>
    <dbReference type="NCBI Taxonomy" id="52697"/>
    <lineage>
        <taxon>Bacteria</taxon>
        <taxon>Bacillati</taxon>
        <taxon>Actinomycetota</taxon>
        <taxon>Actinomycetes</taxon>
        <taxon>Micromonosporales</taxon>
        <taxon>Micromonosporaceae</taxon>
        <taxon>Actinoplanes</taxon>
    </lineage>
</organism>
<dbReference type="AlphaFoldDB" id="A0A239ABJ3"/>
<protein>
    <recommendedName>
        <fullName evidence="4">Leucine rich repeat variant</fullName>
    </recommendedName>
</protein>
<dbReference type="Gene3D" id="1.25.10.10">
    <property type="entry name" value="Leucine-rich Repeat Variant"/>
    <property type="match status" value="1"/>
</dbReference>
<sequence length="428" mass="47606">MGGILNVDELDRARLRGLGRNPALPEDLFLRLIEHPGIESWLRSLLIAGRTEWTDEAFDALAAHPDPEIRADLAQSAGSTGRQRARLVDDPDPRVRTALAVGPEDRHEPMPDEAYRRLATDPDRRVRRGIWTLACLPDEARAVLDTLEDPFAARPGESGPPEPRRAEPRVLDRAEVERLVRSDRPEDRLRAVRDAPSPPALGADPDPGVRLWLSMRPDLTERERAAIDHHVGGDDRLPVLDWVRRAAPETLDRCVRSRHVGLRRSAVHNPGLTPEHVAILAGDPDFAVRLMLCEQYDDVPPHLVVRTYLEAQGRVLTPHRLLRHPAFPRTDLVRYADSPRWEARAVVVMDPTAPAELIDRLSRDDDAGVRARMAGDGRLSTERALELLADPTTAVWAAANPKLPRAVLEQILVAAMAEGSHRPVTSTS</sequence>
<gene>
    <name evidence="2" type="ORF">SAMN06264365_107212</name>
</gene>
<evidence type="ECO:0000256" key="1">
    <source>
        <dbReference type="SAM" id="MobiDB-lite"/>
    </source>
</evidence>
<evidence type="ECO:0000313" key="3">
    <source>
        <dbReference type="Proteomes" id="UP000198415"/>
    </source>
</evidence>
<dbReference type="EMBL" id="FZNR01000007">
    <property type="protein sequence ID" value="SNR92919.1"/>
    <property type="molecule type" value="Genomic_DNA"/>
</dbReference>
<dbReference type="Proteomes" id="UP000198415">
    <property type="component" value="Unassembled WGS sequence"/>
</dbReference>
<keyword evidence="3" id="KW-1185">Reference proteome</keyword>
<feature type="compositionally biased region" description="Basic and acidic residues" evidence="1">
    <location>
        <begin position="162"/>
        <end position="172"/>
    </location>
</feature>
<evidence type="ECO:0008006" key="4">
    <source>
        <dbReference type="Google" id="ProtNLM"/>
    </source>
</evidence>
<dbReference type="RefSeq" id="WP_089294775.1">
    <property type="nucleotide sequence ID" value="NZ_BOMU01000044.1"/>
</dbReference>
<accession>A0A239ABJ3</accession>
<dbReference type="InterPro" id="IPR011989">
    <property type="entry name" value="ARM-like"/>
</dbReference>
<name>A0A239ABJ3_9ACTN</name>
<feature type="region of interest" description="Disordered" evidence="1">
    <location>
        <begin position="187"/>
        <end position="208"/>
    </location>
</feature>
<evidence type="ECO:0000313" key="2">
    <source>
        <dbReference type="EMBL" id="SNR92919.1"/>
    </source>
</evidence>
<dbReference type="OrthoDB" id="3699606at2"/>
<feature type="region of interest" description="Disordered" evidence="1">
    <location>
        <begin position="150"/>
        <end position="172"/>
    </location>
</feature>
<reference evidence="2 3" key="1">
    <citation type="submission" date="2017-06" db="EMBL/GenBank/DDBJ databases">
        <authorList>
            <person name="Kim H.J."/>
            <person name="Triplett B.A."/>
        </authorList>
    </citation>
    <scope>NUCLEOTIDE SEQUENCE [LARGE SCALE GENOMIC DNA]</scope>
    <source>
        <strain evidence="2 3">DSM 43151</strain>
    </source>
</reference>
<proteinExistence type="predicted"/>